<dbReference type="InterPro" id="IPR035906">
    <property type="entry name" value="MetI-like_sf"/>
</dbReference>
<protein>
    <submittedName>
        <fullName evidence="9">Multiple sugar transport system permease protein</fullName>
    </submittedName>
</protein>
<dbReference type="Gene3D" id="1.10.3720.10">
    <property type="entry name" value="MetI-like"/>
    <property type="match status" value="1"/>
</dbReference>
<dbReference type="PANTHER" id="PTHR30193">
    <property type="entry name" value="ABC TRANSPORTER PERMEASE PROTEIN"/>
    <property type="match status" value="1"/>
</dbReference>
<dbReference type="PANTHER" id="PTHR30193:SF37">
    <property type="entry name" value="INNER MEMBRANE ABC TRANSPORTER PERMEASE PROTEIN YCJO"/>
    <property type="match status" value="1"/>
</dbReference>
<evidence type="ECO:0000256" key="2">
    <source>
        <dbReference type="ARBA" id="ARBA00022448"/>
    </source>
</evidence>
<sequence>MSTWIAMKRNKMAYIFLLPWFILFAVFSVYPLIQSFIYSFHDVKILRGEMEFVGLANYTNLFQDPVFGRALINTFIYVVGTIPFTVSIALLLALAVNQRIPFKNFFRVGFFLPTVTSIIVVSMMFNFMYSPSGFLNMVLNVFNLPTMNWLMDTRTALASLMGLSVWMSCGFYMLIFLAGLQSIPKDLYEAATVDGASRIKQFWHVTMPHIRQIAIVVIVINTINTFQVFPEVYTLTSGGPLNSTTTIVFFLYEQAFRQFQFGPASATAYVLFVIIMGVSLLMLKIMGINKGVGD</sequence>
<evidence type="ECO:0000259" key="8">
    <source>
        <dbReference type="PROSITE" id="PS50928"/>
    </source>
</evidence>
<keyword evidence="10" id="KW-1185">Reference proteome</keyword>
<evidence type="ECO:0000313" key="9">
    <source>
        <dbReference type="EMBL" id="MBM7837623.1"/>
    </source>
</evidence>
<feature type="transmembrane region" description="Helical" evidence="7">
    <location>
        <begin position="156"/>
        <end position="180"/>
    </location>
</feature>
<accession>A0ABS2SQ26</accession>
<feature type="domain" description="ABC transmembrane type-1" evidence="8">
    <location>
        <begin position="71"/>
        <end position="282"/>
    </location>
</feature>
<keyword evidence="9" id="KW-0762">Sugar transport</keyword>
<dbReference type="PROSITE" id="PS50928">
    <property type="entry name" value="ABC_TM1"/>
    <property type="match status" value="1"/>
</dbReference>
<evidence type="ECO:0000256" key="6">
    <source>
        <dbReference type="ARBA" id="ARBA00023136"/>
    </source>
</evidence>
<comment type="similarity">
    <text evidence="7">Belongs to the binding-protein-dependent transport system permease family.</text>
</comment>
<comment type="caution">
    <text evidence="9">The sequence shown here is derived from an EMBL/GenBank/DDBJ whole genome shotgun (WGS) entry which is preliminary data.</text>
</comment>
<dbReference type="Pfam" id="PF00528">
    <property type="entry name" value="BPD_transp_1"/>
    <property type="match status" value="1"/>
</dbReference>
<dbReference type="CDD" id="cd06261">
    <property type="entry name" value="TM_PBP2"/>
    <property type="match status" value="1"/>
</dbReference>
<comment type="subcellular location">
    <subcellularLocation>
        <location evidence="1 7">Cell membrane</location>
        <topology evidence="1 7">Multi-pass membrane protein</topology>
    </subcellularLocation>
</comment>
<dbReference type="InterPro" id="IPR051393">
    <property type="entry name" value="ABC_transporter_permease"/>
</dbReference>
<evidence type="ECO:0000256" key="7">
    <source>
        <dbReference type="RuleBase" id="RU363032"/>
    </source>
</evidence>
<keyword evidence="2 7" id="KW-0813">Transport</keyword>
<keyword evidence="5 7" id="KW-1133">Transmembrane helix</keyword>
<feature type="transmembrane region" description="Helical" evidence="7">
    <location>
        <begin position="210"/>
        <end position="229"/>
    </location>
</feature>
<keyword evidence="4 7" id="KW-0812">Transmembrane</keyword>
<feature type="transmembrane region" description="Helical" evidence="7">
    <location>
        <begin position="12"/>
        <end position="33"/>
    </location>
</feature>
<reference evidence="9" key="1">
    <citation type="submission" date="2021-01" db="EMBL/GenBank/DDBJ databases">
        <title>Genomic Encyclopedia of Type Strains, Phase IV (KMG-IV): sequencing the most valuable type-strain genomes for metagenomic binning, comparative biology and taxonomic classification.</title>
        <authorList>
            <person name="Goeker M."/>
        </authorList>
    </citation>
    <scope>NUCLEOTIDE SEQUENCE</scope>
    <source>
        <strain evidence="9">DSM 21943</strain>
    </source>
</reference>
<name>A0ABS2SQ26_9BACI</name>
<feature type="transmembrane region" description="Helical" evidence="7">
    <location>
        <begin position="108"/>
        <end position="129"/>
    </location>
</feature>
<feature type="transmembrane region" description="Helical" evidence="7">
    <location>
        <begin position="75"/>
        <end position="96"/>
    </location>
</feature>
<dbReference type="SUPFAM" id="SSF161098">
    <property type="entry name" value="MetI-like"/>
    <property type="match status" value="1"/>
</dbReference>
<keyword evidence="3" id="KW-1003">Cell membrane</keyword>
<organism evidence="9 10">
    <name type="scientific">Shouchella xiaoxiensis</name>
    <dbReference type="NCBI Taxonomy" id="766895"/>
    <lineage>
        <taxon>Bacteria</taxon>
        <taxon>Bacillati</taxon>
        <taxon>Bacillota</taxon>
        <taxon>Bacilli</taxon>
        <taxon>Bacillales</taxon>
        <taxon>Bacillaceae</taxon>
        <taxon>Shouchella</taxon>
    </lineage>
</organism>
<dbReference type="RefSeq" id="WP_204464655.1">
    <property type="nucleotide sequence ID" value="NZ_JAFBCV010000002.1"/>
</dbReference>
<feature type="transmembrane region" description="Helical" evidence="7">
    <location>
        <begin position="266"/>
        <end position="283"/>
    </location>
</feature>
<gene>
    <name evidence="9" type="ORF">JOC54_000854</name>
</gene>
<dbReference type="InterPro" id="IPR000515">
    <property type="entry name" value="MetI-like"/>
</dbReference>
<evidence type="ECO:0000313" key="10">
    <source>
        <dbReference type="Proteomes" id="UP001179280"/>
    </source>
</evidence>
<keyword evidence="6 7" id="KW-0472">Membrane</keyword>
<dbReference type="EMBL" id="JAFBCV010000002">
    <property type="protein sequence ID" value="MBM7837623.1"/>
    <property type="molecule type" value="Genomic_DNA"/>
</dbReference>
<proteinExistence type="inferred from homology"/>
<dbReference type="Proteomes" id="UP001179280">
    <property type="component" value="Unassembled WGS sequence"/>
</dbReference>
<evidence type="ECO:0000256" key="4">
    <source>
        <dbReference type="ARBA" id="ARBA00022692"/>
    </source>
</evidence>
<evidence type="ECO:0000256" key="1">
    <source>
        <dbReference type="ARBA" id="ARBA00004651"/>
    </source>
</evidence>
<evidence type="ECO:0000256" key="3">
    <source>
        <dbReference type="ARBA" id="ARBA00022475"/>
    </source>
</evidence>
<evidence type="ECO:0000256" key="5">
    <source>
        <dbReference type="ARBA" id="ARBA00022989"/>
    </source>
</evidence>